<dbReference type="EMBL" id="JAFEKC020000024">
    <property type="protein sequence ID" value="KAK0507358.1"/>
    <property type="molecule type" value="Genomic_DNA"/>
</dbReference>
<evidence type="ECO:0000313" key="3">
    <source>
        <dbReference type="Proteomes" id="UP001166286"/>
    </source>
</evidence>
<protein>
    <recommendedName>
        <fullName evidence="1">Azaphilone pigments biosynthesis cluster protein L N-terminal domain-containing protein</fullName>
    </recommendedName>
</protein>
<dbReference type="Pfam" id="PF17111">
    <property type="entry name" value="PigL_N"/>
    <property type="match status" value="1"/>
</dbReference>
<dbReference type="AlphaFoldDB" id="A0AA39UXA7"/>
<evidence type="ECO:0000259" key="1">
    <source>
        <dbReference type="Pfam" id="PF17111"/>
    </source>
</evidence>
<sequence>MTDHLNVSASVIDVVTVAYSSSKTLFETVKGIRDAPKSIQDLSTDLDALQKVLSSLGAKLEPGSEDGPFSAVQISCLEHLTTPLSAFSDACSELKLKLDRIVCHSSDSRTSSRDRPKLQLQDIEITAFRFRLASYKLTLSNALEFASFKQNPQNEEVTAEHEAKISQVMNRLLGQMQGIEISQQATIIAGAPKTDFAHVMEQQNIVLGACLKSCTVALSSTAQSTENTFKYVRAFDDARQLIGTIGDVRGGGPANTFDVLIAQDRSKQMAGSIDGKLALEIMNAPPVKISENGTTSSKLPTPEMPS</sequence>
<gene>
    <name evidence="2" type="ORF">JMJ35_010396</name>
</gene>
<name>A0AA39UXA7_9LECA</name>
<keyword evidence="3" id="KW-1185">Reference proteome</keyword>
<comment type="caution">
    <text evidence="2">The sequence shown here is derived from an EMBL/GenBank/DDBJ whole genome shotgun (WGS) entry which is preliminary data.</text>
</comment>
<reference evidence="2" key="1">
    <citation type="submission" date="2023-03" db="EMBL/GenBank/DDBJ databases">
        <title>Complete genome of Cladonia borealis.</title>
        <authorList>
            <person name="Park H."/>
        </authorList>
    </citation>
    <scope>NUCLEOTIDE SEQUENCE</scope>
    <source>
        <strain evidence="2">ANT050790</strain>
    </source>
</reference>
<dbReference type="InterPro" id="IPR031348">
    <property type="entry name" value="PigL_N"/>
</dbReference>
<dbReference type="Proteomes" id="UP001166286">
    <property type="component" value="Unassembled WGS sequence"/>
</dbReference>
<evidence type="ECO:0000313" key="2">
    <source>
        <dbReference type="EMBL" id="KAK0507358.1"/>
    </source>
</evidence>
<organism evidence="2 3">
    <name type="scientific">Cladonia borealis</name>
    <dbReference type="NCBI Taxonomy" id="184061"/>
    <lineage>
        <taxon>Eukaryota</taxon>
        <taxon>Fungi</taxon>
        <taxon>Dikarya</taxon>
        <taxon>Ascomycota</taxon>
        <taxon>Pezizomycotina</taxon>
        <taxon>Lecanoromycetes</taxon>
        <taxon>OSLEUM clade</taxon>
        <taxon>Lecanoromycetidae</taxon>
        <taxon>Lecanorales</taxon>
        <taxon>Lecanorineae</taxon>
        <taxon>Cladoniaceae</taxon>
        <taxon>Cladonia</taxon>
    </lineage>
</organism>
<accession>A0AA39UXA7</accession>
<feature type="domain" description="Azaphilone pigments biosynthesis cluster protein L N-terminal" evidence="1">
    <location>
        <begin position="3"/>
        <end position="187"/>
    </location>
</feature>
<proteinExistence type="predicted"/>